<accession>A0A6J5LJ15</accession>
<evidence type="ECO:0000313" key="1">
    <source>
        <dbReference type="EMBL" id="CAB4133552.1"/>
    </source>
</evidence>
<dbReference type="EMBL" id="LR796274">
    <property type="protein sequence ID" value="CAB4133552.1"/>
    <property type="molecule type" value="Genomic_DNA"/>
</dbReference>
<protein>
    <submittedName>
        <fullName evidence="1">Uncharacterized protein</fullName>
    </submittedName>
</protein>
<proteinExistence type="predicted"/>
<organism evidence="1">
    <name type="scientific">uncultured Caudovirales phage</name>
    <dbReference type="NCBI Taxonomy" id="2100421"/>
    <lineage>
        <taxon>Viruses</taxon>
        <taxon>Duplodnaviria</taxon>
        <taxon>Heunggongvirae</taxon>
        <taxon>Uroviricota</taxon>
        <taxon>Caudoviricetes</taxon>
        <taxon>Peduoviridae</taxon>
        <taxon>Maltschvirus</taxon>
        <taxon>Maltschvirus maltsch</taxon>
    </lineage>
</organism>
<gene>
    <name evidence="1" type="ORF">UFOVP257_274</name>
</gene>
<name>A0A6J5LJ15_9CAUD</name>
<reference evidence="1" key="1">
    <citation type="submission" date="2020-04" db="EMBL/GenBank/DDBJ databases">
        <authorList>
            <person name="Chiriac C."/>
            <person name="Salcher M."/>
            <person name="Ghai R."/>
            <person name="Kavagutti S V."/>
        </authorList>
    </citation>
    <scope>NUCLEOTIDE SEQUENCE</scope>
</reference>
<sequence length="126" mass="14567">MAYMNQERKSKIAPVVKAICKKYGVKASLSVRNHMTLCLNIKSGNIDFVGDYHDSEDAMKFGYIQVNPYWYGDHFNGKSKEFLKEVLVAMNEGNHDNSNSMIDYFDVGWYVDVNVGKWNESYQFTK</sequence>